<evidence type="ECO:0000313" key="12">
    <source>
        <dbReference type="Proteomes" id="UP000051276"/>
    </source>
</evidence>
<sequence>MGRKRIEMSEEIEKLISEVGLEQAGRRLDQVVAEQFAQFSRSRLQRWIKDGRLLLDGRPGKPKQKVRGGERLELVPQLEQEVTSRPQLIPLDILFEDESLLVVNKPAGLVVHPAVGNPDGTLLNALLHHFPAISQVPRGGIVHRLDKETSGLLVVAKTLQAQTALVAQLQARSMKREYRAFAQGVMTAGGKVDAPIGRHPVHRTRMAVVANGKPAVTHYRVIERYRFHTDLRIQLETGRTHQIRVHMAQIRFPLVGDPVYGGRLRLPTGISDALAEGLRAFKRQALHARRLELVHPESGEQMSWEAPLPEDMEQLLGLLRADAAG</sequence>
<dbReference type="PATRIC" id="fig|54398.3.peg.1852"/>
<keyword evidence="13" id="KW-1185">Reference proteome</keyword>
<comment type="function">
    <text evidence="5">Responsible for synthesis of pseudouridine from uracil at positions 1911, 1915 and 1917 in 23S ribosomal RNA.</text>
</comment>
<dbReference type="PROSITE" id="PS50889">
    <property type="entry name" value="S4"/>
    <property type="match status" value="1"/>
</dbReference>
<gene>
    <name evidence="10" type="ORF">Ga0074115_11369</name>
    <name evidence="11" type="ORF">Ga0076813_10802</name>
</gene>
<evidence type="ECO:0000313" key="11">
    <source>
        <dbReference type="EMBL" id="KRT57027.1"/>
    </source>
</evidence>
<dbReference type="CDD" id="cd00165">
    <property type="entry name" value="S4"/>
    <property type="match status" value="1"/>
</dbReference>
<dbReference type="InterPro" id="IPR050188">
    <property type="entry name" value="RluA_PseudoU_synthase"/>
</dbReference>
<dbReference type="FunFam" id="3.30.2350.10:FF:000006">
    <property type="entry name" value="Pseudouridine synthase"/>
    <property type="match status" value="1"/>
</dbReference>
<dbReference type="PANTHER" id="PTHR21600">
    <property type="entry name" value="MITOCHONDRIAL RNA PSEUDOURIDINE SYNTHASE"/>
    <property type="match status" value="1"/>
</dbReference>
<dbReference type="InterPro" id="IPR006145">
    <property type="entry name" value="PsdUridine_synth_RsuA/RluA"/>
</dbReference>
<evidence type="ECO:0000256" key="5">
    <source>
        <dbReference type="ARBA" id="ARBA00056072"/>
    </source>
</evidence>
<name>A0A0T5YWT5_9GAMM</name>
<reference evidence="12 13" key="1">
    <citation type="submission" date="2015-11" db="EMBL/GenBank/DDBJ databases">
        <title>The genome of Candidatus Endoriftia persephone in Ridgeia piscesae and population structure of the North Eastern Pacific vestimentiferan symbionts.</title>
        <authorList>
            <person name="Perez M."/>
            <person name="Juniper K.S."/>
        </authorList>
    </citation>
    <scope>NUCLEOTIDE SEQUENCE [LARGE SCALE GENOMIC DNA]</scope>
    <source>
        <strain evidence="11">Ind10</strain>
        <strain evidence="10">Ind11</strain>
    </source>
</reference>
<organism evidence="10 13">
    <name type="scientific">endosymbiont of Ridgeia piscesae</name>
    <dbReference type="NCBI Taxonomy" id="54398"/>
    <lineage>
        <taxon>Bacteria</taxon>
        <taxon>Pseudomonadati</taxon>
        <taxon>Pseudomonadota</taxon>
        <taxon>Gammaproteobacteria</taxon>
        <taxon>sulfur-oxidizing symbionts</taxon>
    </lineage>
</organism>
<comment type="similarity">
    <text evidence="1 8">Belongs to the pseudouridine synthase RluA family.</text>
</comment>
<dbReference type="EC" id="5.4.99.-" evidence="8"/>
<dbReference type="SMART" id="SM00363">
    <property type="entry name" value="S4"/>
    <property type="match status" value="1"/>
</dbReference>
<dbReference type="InterPro" id="IPR036986">
    <property type="entry name" value="S4_RNA-bd_sf"/>
</dbReference>
<dbReference type="NCBIfam" id="NF008385">
    <property type="entry name" value="PRK11180.1"/>
    <property type="match status" value="1"/>
</dbReference>
<feature type="domain" description="RNA-binding S4" evidence="9">
    <location>
        <begin position="26"/>
        <end position="88"/>
    </location>
</feature>
<evidence type="ECO:0000259" key="9">
    <source>
        <dbReference type="SMART" id="SM00363"/>
    </source>
</evidence>
<dbReference type="Gene3D" id="3.30.2350.10">
    <property type="entry name" value="Pseudouridine synthase"/>
    <property type="match status" value="1"/>
</dbReference>
<evidence type="ECO:0000256" key="2">
    <source>
        <dbReference type="ARBA" id="ARBA00022884"/>
    </source>
</evidence>
<dbReference type="EMBL" id="LMXI01000614">
    <property type="protein sequence ID" value="KRT57027.1"/>
    <property type="molecule type" value="Genomic_DNA"/>
</dbReference>
<dbReference type="EMBL" id="LDXT01000084">
    <property type="protein sequence ID" value="KRT55097.1"/>
    <property type="molecule type" value="Genomic_DNA"/>
</dbReference>
<evidence type="ECO:0000256" key="4">
    <source>
        <dbReference type="ARBA" id="ARBA00036882"/>
    </source>
</evidence>
<evidence type="ECO:0000256" key="7">
    <source>
        <dbReference type="PROSITE-ProRule" id="PRU00182"/>
    </source>
</evidence>
<protein>
    <recommendedName>
        <fullName evidence="8">Pseudouridine synthase</fullName>
        <ecNumber evidence="8">5.4.99.-</ecNumber>
    </recommendedName>
</protein>
<accession>A0A0T5YWT5</accession>
<evidence type="ECO:0000256" key="6">
    <source>
        <dbReference type="PIRSR" id="PIRSR606225-1"/>
    </source>
</evidence>
<dbReference type="GO" id="GO:0160140">
    <property type="term" value="F:23S rRNA pseudouridine(1911/1915/1917) synthase activity"/>
    <property type="evidence" value="ECO:0007669"/>
    <property type="project" value="UniProtKB-EC"/>
</dbReference>
<feature type="active site" evidence="6">
    <location>
        <position position="146"/>
    </location>
</feature>
<dbReference type="SUPFAM" id="SSF55120">
    <property type="entry name" value="Pseudouridine synthase"/>
    <property type="match status" value="1"/>
</dbReference>
<dbReference type="PANTHER" id="PTHR21600:SF44">
    <property type="entry name" value="RIBOSOMAL LARGE SUBUNIT PSEUDOURIDINE SYNTHASE D"/>
    <property type="match status" value="1"/>
</dbReference>
<comment type="catalytic activity">
    <reaction evidence="8">
        <text>a uridine in RNA = a pseudouridine in RNA</text>
        <dbReference type="Rhea" id="RHEA:48348"/>
        <dbReference type="Rhea" id="RHEA-COMP:12068"/>
        <dbReference type="Rhea" id="RHEA-COMP:12069"/>
        <dbReference type="ChEBI" id="CHEBI:65314"/>
        <dbReference type="ChEBI" id="CHEBI:65315"/>
    </reaction>
</comment>
<dbReference type="Proteomes" id="UP000051276">
    <property type="component" value="Unassembled WGS sequence"/>
</dbReference>
<dbReference type="GO" id="GO:0000455">
    <property type="term" value="P:enzyme-directed rRNA pseudouridine synthesis"/>
    <property type="evidence" value="ECO:0007669"/>
    <property type="project" value="UniProtKB-ARBA"/>
</dbReference>
<dbReference type="InterPro" id="IPR002942">
    <property type="entry name" value="S4_RNA-bd"/>
</dbReference>
<proteinExistence type="inferred from homology"/>
<dbReference type="Proteomes" id="UP000051634">
    <property type="component" value="Unassembled WGS sequence"/>
</dbReference>
<dbReference type="STRING" id="54398.Ga0074115_11369"/>
<dbReference type="SUPFAM" id="SSF55174">
    <property type="entry name" value="Alpha-L RNA-binding motif"/>
    <property type="match status" value="1"/>
</dbReference>
<dbReference type="InterPro" id="IPR006224">
    <property type="entry name" value="PsdUridine_synth_RluA-like_CS"/>
</dbReference>
<dbReference type="CDD" id="cd02869">
    <property type="entry name" value="PseudoU_synth_RluA_like"/>
    <property type="match status" value="1"/>
</dbReference>
<dbReference type="InterPro" id="IPR020103">
    <property type="entry name" value="PsdUridine_synth_cat_dom_sf"/>
</dbReference>
<comment type="caution">
    <text evidence="10">The sequence shown here is derived from an EMBL/GenBank/DDBJ whole genome shotgun (WGS) entry which is preliminary data.</text>
</comment>
<evidence type="ECO:0000256" key="8">
    <source>
        <dbReference type="RuleBase" id="RU362028"/>
    </source>
</evidence>
<dbReference type="InterPro" id="IPR006225">
    <property type="entry name" value="PsdUridine_synth_RluC/D"/>
</dbReference>
<dbReference type="Pfam" id="PF00849">
    <property type="entry name" value="PseudoU_synth_2"/>
    <property type="match status" value="1"/>
</dbReference>
<evidence type="ECO:0000256" key="1">
    <source>
        <dbReference type="ARBA" id="ARBA00010876"/>
    </source>
</evidence>
<dbReference type="NCBIfam" id="TIGR00005">
    <property type="entry name" value="rluA_subfam"/>
    <property type="match status" value="1"/>
</dbReference>
<dbReference type="PROSITE" id="PS01129">
    <property type="entry name" value="PSI_RLU"/>
    <property type="match status" value="1"/>
</dbReference>
<evidence type="ECO:0000313" key="13">
    <source>
        <dbReference type="Proteomes" id="UP000051634"/>
    </source>
</evidence>
<keyword evidence="2 7" id="KW-0694">RNA-binding</keyword>
<dbReference type="Pfam" id="PF01479">
    <property type="entry name" value="S4"/>
    <property type="match status" value="1"/>
</dbReference>
<comment type="catalytic activity">
    <reaction evidence="4">
        <text>uridine(1911/1915/1917) in 23S rRNA = pseudouridine(1911/1915/1917) in 23S rRNA</text>
        <dbReference type="Rhea" id="RHEA:42524"/>
        <dbReference type="Rhea" id="RHEA-COMP:10097"/>
        <dbReference type="Rhea" id="RHEA-COMP:10098"/>
        <dbReference type="ChEBI" id="CHEBI:65314"/>
        <dbReference type="ChEBI" id="CHEBI:65315"/>
        <dbReference type="EC" id="5.4.99.23"/>
    </reaction>
</comment>
<evidence type="ECO:0000313" key="10">
    <source>
        <dbReference type="EMBL" id="KRT55097.1"/>
    </source>
</evidence>
<keyword evidence="3 8" id="KW-0413">Isomerase</keyword>
<dbReference type="AlphaFoldDB" id="A0A0T5YWT5"/>
<dbReference type="GO" id="GO:0003723">
    <property type="term" value="F:RNA binding"/>
    <property type="evidence" value="ECO:0007669"/>
    <property type="project" value="UniProtKB-KW"/>
</dbReference>
<evidence type="ECO:0000256" key="3">
    <source>
        <dbReference type="ARBA" id="ARBA00023235"/>
    </source>
</evidence>
<dbReference type="Gene3D" id="3.10.290.10">
    <property type="entry name" value="RNA-binding S4 domain"/>
    <property type="match status" value="1"/>
</dbReference>